<dbReference type="PRINTS" id="PR00038">
    <property type="entry name" value="HTHLUXR"/>
</dbReference>
<dbReference type="InterPro" id="IPR041617">
    <property type="entry name" value="TPR_MalT"/>
</dbReference>
<dbReference type="PROSITE" id="PS50043">
    <property type="entry name" value="HTH_LUXR_2"/>
    <property type="match status" value="1"/>
</dbReference>
<name>A0A6J4MUS2_9CHLR</name>
<dbReference type="GO" id="GO:0003677">
    <property type="term" value="F:DNA binding"/>
    <property type="evidence" value="ECO:0007669"/>
    <property type="project" value="UniProtKB-KW"/>
</dbReference>
<evidence type="ECO:0000259" key="4">
    <source>
        <dbReference type="PROSITE" id="PS50043"/>
    </source>
</evidence>
<dbReference type="InterPro" id="IPR016032">
    <property type="entry name" value="Sig_transdc_resp-reg_C-effctor"/>
</dbReference>
<dbReference type="Gene3D" id="1.25.40.10">
    <property type="entry name" value="Tetratricopeptide repeat domain"/>
    <property type="match status" value="1"/>
</dbReference>
<dbReference type="GO" id="GO:0006355">
    <property type="term" value="P:regulation of DNA-templated transcription"/>
    <property type="evidence" value="ECO:0007669"/>
    <property type="project" value="InterPro"/>
</dbReference>
<feature type="domain" description="HTH luxR-type" evidence="4">
    <location>
        <begin position="148"/>
        <end position="213"/>
    </location>
</feature>
<dbReference type="PANTHER" id="PTHR44688">
    <property type="entry name" value="DNA-BINDING TRANSCRIPTIONAL ACTIVATOR DEVR_DOSR"/>
    <property type="match status" value="1"/>
</dbReference>
<keyword evidence="1" id="KW-0805">Transcription regulation</keyword>
<evidence type="ECO:0000256" key="2">
    <source>
        <dbReference type="ARBA" id="ARBA00023125"/>
    </source>
</evidence>
<reference evidence="5" key="1">
    <citation type="submission" date="2020-02" db="EMBL/GenBank/DDBJ databases">
        <authorList>
            <person name="Meier V. D."/>
        </authorList>
    </citation>
    <scope>NUCLEOTIDE SEQUENCE</scope>
    <source>
        <strain evidence="5">AVDCRST_MAG93</strain>
    </source>
</reference>
<dbReference type="Gene3D" id="1.10.10.10">
    <property type="entry name" value="Winged helix-like DNA-binding domain superfamily/Winged helix DNA-binding domain"/>
    <property type="match status" value="1"/>
</dbReference>
<dbReference type="SMART" id="SM00421">
    <property type="entry name" value="HTH_LUXR"/>
    <property type="match status" value="1"/>
</dbReference>
<dbReference type="SUPFAM" id="SSF48452">
    <property type="entry name" value="TPR-like"/>
    <property type="match status" value="1"/>
</dbReference>
<dbReference type="Pfam" id="PF00196">
    <property type="entry name" value="GerE"/>
    <property type="match status" value="1"/>
</dbReference>
<dbReference type="CDD" id="cd06170">
    <property type="entry name" value="LuxR_C_like"/>
    <property type="match status" value="1"/>
</dbReference>
<dbReference type="InterPro" id="IPR036388">
    <property type="entry name" value="WH-like_DNA-bd_sf"/>
</dbReference>
<proteinExistence type="predicted"/>
<dbReference type="InterPro" id="IPR011990">
    <property type="entry name" value="TPR-like_helical_dom_sf"/>
</dbReference>
<dbReference type="EMBL" id="CADCTR010002798">
    <property type="protein sequence ID" value="CAA9369612.1"/>
    <property type="molecule type" value="Genomic_DNA"/>
</dbReference>
<dbReference type="AlphaFoldDB" id="A0A6J4MUS2"/>
<dbReference type="PANTHER" id="PTHR44688:SF16">
    <property type="entry name" value="DNA-BINDING TRANSCRIPTIONAL ACTIVATOR DEVR_DOSR"/>
    <property type="match status" value="1"/>
</dbReference>
<keyword evidence="3" id="KW-0804">Transcription</keyword>
<keyword evidence="2" id="KW-0238">DNA-binding</keyword>
<dbReference type="SUPFAM" id="SSF46894">
    <property type="entry name" value="C-terminal effector domain of the bipartite response regulators"/>
    <property type="match status" value="1"/>
</dbReference>
<gene>
    <name evidence="5" type="ORF">AVDCRST_MAG93-8303</name>
</gene>
<accession>A0A6J4MUS2</accession>
<protein>
    <recommendedName>
        <fullName evidence="4">HTH luxR-type domain-containing protein</fullName>
    </recommendedName>
</protein>
<feature type="non-terminal residue" evidence="5">
    <location>
        <position position="1"/>
    </location>
</feature>
<dbReference type="InterPro" id="IPR000792">
    <property type="entry name" value="Tscrpt_reg_LuxR_C"/>
</dbReference>
<sequence length="215" mass="23977">AGWLRERKLENEDRFEYPLEGGYSILARLLLAQDKPAEALPLLKRLAGVAQAGDRKGDLIYYLLLQALASQRLGRENPSLQTLLRALELAEPEGYCRSFIDLGPAMQALLKQLANRRITPYLTTLLEAFSGGGARASLGQPSSEAAYNSGWSEPFNERERSVLRLMAMGSSHKQIAKEIGLSPNTVRWYMKNLYSKLQVNNRTEAVNRAKDVGLL</sequence>
<evidence type="ECO:0000313" key="5">
    <source>
        <dbReference type="EMBL" id="CAA9369612.1"/>
    </source>
</evidence>
<dbReference type="Pfam" id="PF17874">
    <property type="entry name" value="TPR_MalT"/>
    <property type="match status" value="1"/>
</dbReference>
<organism evidence="5">
    <name type="scientific">uncultured Chloroflexia bacterium</name>
    <dbReference type="NCBI Taxonomy" id="1672391"/>
    <lineage>
        <taxon>Bacteria</taxon>
        <taxon>Bacillati</taxon>
        <taxon>Chloroflexota</taxon>
        <taxon>Chloroflexia</taxon>
        <taxon>environmental samples</taxon>
    </lineage>
</organism>
<evidence type="ECO:0000256" key="3">
    <source>
        <dbReference type="ARBA" id="ARBA00023163"/>
    </source>
</evidence>
<evidence type="ECO:0000256" key="1">
    <source>
        <dbReference type="ARBA" id="ARBA00023015"/>
    </source>
</evidence>